<name>A0A6N1NNG0_9VIRU</name>
<organism evidence="2">
    <name type="scientific">Tupanvirus deep ocean</name>
    <dbReference type="NCBI Taxonomy" id="2126984"/>
    <lineage>
        <taxon>Viruses</taxon>
        <taxon>Varidnaviria</taxon>
        <taxon>Bamfordvirae</taxon>
        <taxon>Nucleocytoviricota</taxon>
        <taxon>Megaviricetes</taxon>
        <taxon>Imitervirales</taxon>
        <taxon>Mimiviridae</taxon>
        <taxon>Megamimivirinae</taxon>
        <taxon>Tupanvirus</taxon>
        <taxon>Tupanvirus altamarinense</taxon>
    </lineage>
</organism>
<reference evidence="2" key="2">
    <citation type="journal article" date="2018" name="Nat. Commun.">
        <title>Tailed giant Tupanvirus possesses the most complete translational apparatus of the known virosphere.</title>
        <authorList>
            <person name="Abrahao J."/>
            <person name="Silva L."/>
            <person name="Silva L.S."/>
            <person name="Khalil J.Y.B."/>
            <person name="Rodrigues R."/>
            <person name="Arantes T."/>
            <person name="Assis F."/>
            <person name="Boratto P."/>
            <person name="Andrade M."/>
            <person name="Kroon E.G."/>
            <person name="Ribeiro B."/>
            <person name="Bergier I."/>
            <person name="Seligmann H."/>
            <person name="Ghigo E."/>
            <person name="Colson P."/>
            <person name="Levasseur A."/>
            <person name="Kroemer G."/>
            <person name="Raoult D."/>
            <person name="La Scola B."/>
        </authorList>
    </citation>
    <scope>NUCLEOTIDE SEQUENCE [LARGE SCALE GENOMIC DNA]</scope>
    <source>
        <strain evidence="2">Deep ocean</strain>
    </source>
</reference>
<dbReference type="RefSeq" id="YP_010781047.1">
    <property type="nucleotide sequence ID" value="NC_075038.1"/>
</dbReference>
<keyword evidence="1" id="KW-0472">Membrane</keyword>
<sequence length="213" mass="25221">MKLDTWHIVLIIVIVILLVWIFSSGNKSYETFNQTQIQQHNKQSDQTIPTLTKLVLDHMFYERLLMITYFTDKTNLYVAESNLVRNIQEINQYIKTYHPKLSILSDYIDKVFMTNIQPFFDLVYELYDSIESGNQVLQQQSIHKIDTITNAVANQFDRLLGTNIIQRYSEEYMKLYVPSIYAFLSGDQIKDTQYMQAMFKMGFDIVFGLFNHY</sequence>
<feature type="transmembrane region" description="Helical" evidence="1">
    <location>
        <begin position="6"/>
        <end position="23"/>
    </location>
</feature>
<evidence type="ECO:0000256" key="1">
    <source>
        <dbReference type="SAM" id="Phobius"/>
    </source>
</evidence>
<keyword evidence="1" id="KW-1133">Transmembrane helix</keyword>
<accession>A0A6N1NNG0</accession>
<evidence type="ECO:0000313" key="2">
    <source>
        <dbReference type="EMBL" id="QKU34417.1"/>
    </source>
</evidence>
<dbReference type="GeneID" id="80517738"/>
<reference evidence="2" key="1">
    <citation type="submission" date="2017-06" db="EMBL/GenBank/DDBJ databases">
        <authorList>
            <person name="Assis F.L."/>
            <person name="Abrahao J.S."/>
            <person name="Silva L."/>
            <person name="Khalil J.B."/>
            <person name="Rodrigues R."/>
            <person name="Silva L.S."/>
            <person name="Boratto P."/>
            <person name="Andrade M."/>
            <person name="Kroon E.G."/>
            <person name="Ribeiro B."/>
            <person name="Bergier I."/>
            <person name="Seligmann H."/>
            <person name="Ghigo E."/>
            <person name="Colson P."/>
            <person name="Levasseur A."/>
            <person name="Raoult D."/>
            <person name="Scola B.L."/>
        </authorList>
    </citation>
    <scope>NUCLEOTIDE SEQUENCE</scope>
    <source>
        <strain evidence="2">Deep ocean</strain>
    </source>
</reference>
<dbReference type="EMBL" id="MF405918">
    <property type="protein sequence ID" value="QKU34417.1"/>
    <property type="molecule type" value="Genomic_DNA"/>
</dbReference>
<keyword evidence="1" id="KW-0812">Transmembrane</keyword>
<proteinExistence type="predicted"/>
<protein>
    <submittedName>
        <fullName evidence="2">Putative ORFan</fullName>
    </submittedName>
</protein>
<dbReference type="KEGG" id="vg:80517738"/>